<evidence type="ECO:0000313" key="8">
    <source>
        <dbReference type="EMBL" id="EDW23984.1"/>
    </source>
</evidence>
<evidence type="ECO:0000256" key="5">
    <source>
        <dbReference type="SAM" id="MobiDB-lite"/>
    </source>
</evidence>
<evidence type="ECO:0000259" key="7">
    <source>
        <dbReference type="Pfam" id="PF00151"/>
    </source>
</evidence>
<dbReference type="PANTHER" id="PTHR11610:SF150">
    <property type="entry name" value="FI01825P-RELATED"/>
    <property type="match status" value="1"/>
</dbReference>
<dbReference type="AlphaFoldDB" id="B4G2D9"/>
<keyword evidence="9" id="KW-1185">Reference proteome</keyword>
<dbReference type="KEGG" id="dpe:6588514"/>
<feature type="compositionally biased region" description="Acidic residues" evidence="5">
    <location>
        <begin position="592"/>
        <end position="624"/>
    </location>
</feature>
<dbReference type="Pfam" id="PF00151">
    <property type="entry name" value="Lipase"/>
    <property type="match status" value="1"/>
</dbReference>
<dbReference type="PhylomeDB" id="B4G2D9"/>
<evidence type="ECO:0000256" key="2">
    <source>
        <dbReference type="ARBA" id="ARBA00010701"/>
    </source>
</evidence>
<feature type="compositionally biased region" description="Acidic residues" evidence="5">
    <location>
        <begin position="499"/>
        <end position="524"/>
    </location>
</feature>
<comment type="similarity">
    <text evidence="2 4">Belongs to the AB hydrolase superfamily. Lipase family.</text>
</comment>
<feature type="compositionally biased region" description="Acidic residues" evidence="5">
    <location>
        <begin position="439"/>
        <end position="458"/>
    </location>
</feature>
<feature type="compositionally biased region" description="Low complexity" evidence="5">
    <location>
        <begin position="354"/>
        <end position="371"/>
    </location>
</feature>
<feature type="chain" id="PRO_5002802989" evidence="6">
    <location>
        <begin position="17"/>
        <end position="758"/>
    </location>
</feature>
<accession>B4G2D9</accession>
<feature type="compositionally biased region" description="Acidic residues" evidence="5">
    <location>
        <begin position="559"/>
        <end position="585"/>
    </location>
</feature>
<dbReference type="FunFam" id="3.40.50.1820:FF:000076">
    <property type="entry name" value="phospholipase A1"/>
    <property type="match status" value="1"/>
</dbReference>
<sequence>MRLCFLLLVCVIAVSAWPIEDLSLRVSGGNGWYVPQKDGALRWVSRAEGERDLAHYEAQETIMGRLSTNTVNFYLYTLRNTNAGQQIKANRASIDASNFNPENPTRITIHGWNSNYKDGVNTKIAAAWFLSGDYNMIAVDWVRGRSLEYASSVAAASGAGKKIAALVDFLVKEYGMSLDTLEVVGFSLGAHVAGHTAKQVASGEVGKVVGLDPAMPLISYSNTAKRLASDDARYVESIHTAGGTMGFTKPIGKAAFYVNGGKSQPGCGIDITGSCAHTRAVTYYVESLRFNNFPTQRCDSYKEANKKACGDKYSSVLMGATVNIYVAEGIFYVPVNKQSPFGLGELLDDSEGSTTVAPDTPTTAADDATTADGEDDSTTAAPEEGSTTPAPGGEDDSTTAAPEDGGDDSTTAAPEDGGDDSTTAAPEDGGDDSTTGAPEDGEDNDSTTAEPEDGEDDSTTAAPEDGGDDSTTSAPEDGEDDSTTAAPEDGGDDSTTASPEEDSTTDAPEEDSTTSAPEDGEDDSTTAAPEDGGDDSTTASPEEDYTTDAREEDSTTSAPEEDSTTSAPEDGEDDSTTADPEDGGDDSTTASPEEDSTTDAPEEDSTTSAPEDDSTTADPEDGGDDSTTASPEEDSTTDAPEEDSTTSAPEDDSTTAAPEDGGDDSTTASPEEDSTTDAPEEDSTTAAPEDGGDDTTTAATPEDPTTTTEAPEDPNTPITDAPGERPSTDAPEDNDVPGSTKNIYIFNLFLINVKVNKK</sequence>
<keyword evidence="3" id="KW-0964">Secreted</keyword>
<dbReference type="Gene3D" id="3.40.50.1820">
    <property type="entry name" value="alpha/beta hydrolase"/>
    <property type="match status" value="1"/>
</dbReference>
<feature type="region of interest" description="Disordered" evidence="5">
    <location>
        <begin position="344"/>
        <end position="741"/>
    </location>
</feature>
<dbReference type="Proteomes" id="UP000008744">
    <property type="component" value="Unassembled WGS sequence"/>
</dbReference>
<feature type="signal peptide" evidence="6">
    <location>
        <begin position="1"/>
        <end position="16"/>
    </location>
</feature>
<dbReference type="SUPFAM" id="SSF53474">
    <property type="entry name" value="alpha/beta-Hydrolases"/>
    <property type="match status" value="1"/>
</dbReference>
<feature type="compositionally biased region" description="Acidic residues" evidence="5">
    <location>
        <begin position="631"/>
        <end position="653"/>
    </location>
</feature>
<reference evidence="8 9" key="1">
    <citation type="journal article" date="2007" name="Nature">
        <title>Evolution of genes and genomes on the Drosophila phylogeny.</title>
        <authorList>
            <consortium name="Drosophila 12 Genomes Consortium"/>
            <person name="Clark A.G."/>
            <person name="Eisen M.B."/>
            <person name="Smith D.R."/>
            <person name="Bergman C.M."/>
            <person name="Oliver B."/>
            <person name="Markow T.A."/>
            <person name="Kaufman T.C."/>
            <person name="Kellis M."/>
            <person name="Gelbart W."/>
            <person name="Iyer V.N."/>
            <person name="Pollard D.A."/>
            <person name="Sackton T.B."/>
            <person name="Larracuente A.M."/>
            <person name="Singh N.D."/>
            <person name="Abad J.P."/>
            <person name="Abt D.N."/>
            <person name="Adryan B."/>
            <person name="Aguade M."/>
            <person name="Akashi H."/>
            <person name="Anderson W.W."/>
            <person name="Aquadro C.F."/>
            <person name="Ardell D.H."/>
            <person name="Arguello R."/>
            <person name="Artieri C.G."/>
            <person name="Barbash D.A."/>
            <person name="Barker D."/>
            <person name="Barsanti P."/>
            <person name="Batterham P."/>
            <person name="Batzoglou S."/>
            <person name="Begun D."/>
            <person name="Bhutkar A."/>
            <person name="Blanco E."/>
            <person name="Bosak S.A."/>
            <person name="Bradley R.K."/>
            <person name="Brand A.D."/>
            <person name="Brent M.R."/>
            <person name="Brooks A.N."/>
            <person name="Brown R.H."/>
            <person name="Butlin R.K."/>
            <person name="Caggese C."/>
            <person name="Calvi B.R."/>
            <person name="Bernardo de Carvalho A."/>
            <person name="Caspi A."/>
            <person name="Castrezana S."/>
            <person name="Celniker S.E."/>
            <person name="Chang J.L."/>
            <person name="Chapple C."/>
            <person name="Chatterji S."/>
            <person name="Chinwalla A."/>
            <person name="Civetta A."/>
            <person name="Clifton S.W."/>
            <person name="Comeron J.M."/>
            <person name="Costello J.C."/>
            <person name="Coyne J.A."/>
            <person name="Daub J."/>
            <person name="David R.G."/>
            <person name="Delcher A.L."/>
            <person name="Delehaunty K."/>
            <person name="Do C.B."/>
            <person name="Ebling H."/>
            <person name="Edwards K."/>
            <person name="Eickbush T."/>
            <person name="Evans J.D."/>
            <person name="Filipski A."/>
            <person name="Findeiss S."/>
            <person name="Freyhult E."/>
            <person name="Fulton L."/>
            <person name="Fulton R."/>
            <person name="Garcia A.C."/>
            <person name="Gardiner A."/>
            <person name="Garfield D.A."/>
            <person name="Garvin B.E."/>
            <person name="Gibson G."/>
            <person name="Gilbert D."/>
            <person name="Gnerre S."/>
            <person name="Godfrey J."/>
            <person name="Good R."/>
            <person name="Gotea V."/>
            <person name="Gravely B."/>
            <person name="Greenberg A.J."/>
            <person name="Griffiths-Jones S."/>
            <person name="Gross S."/>
            <person name="Guigo R."/>
            <person name="Gustafson E.A."/>
            <person name="Haerty W."/>
            <person name="Hahn M.W."/>
            <person name="Halligan D.L."/>
            <person name="Halpern A.L."/>
            <person name="Halter G.M."/>
            <person name="Han M.V."/>
            <person name="Heger A."/>
            <person name="Hillier L."/>
            <person name="Hinrichs A.S."/>
            <person name="Holmes I."/>
            <person name="Hoskins R.A."/>
            <person name="Hubisz M.J."/>
            <person name="Hultmark D."/>
            <person name="Huntley M.A."/>
            <person name="Jaffe D.B."/>
            <person name="Jagadeeshan S."/>
            <person name="Jeck W.R."/>
            <person name="Johnson J."/>
            <person name="Jones C.D."/>
            <person name="Jordan W.C."/>
            <person name="Karpen G.H."/>
            <person name="Kataoka E."/>
            <person name="Keightley P.D."/>
            <person name="Kheradpour P."/>
            <person name="Kirkness E.F."/>
            <person name="Koerich L.B."/>
            <person name="Kristiansen K."/>
            <person name="Kudrna D."/>
            <person name="Kulathinal R.J."/>
            <person name="Kumar S."/>
            <person name="Kwok R."/>
            <person name="Lander E."/>
            <person name="Langley C.H."/>
            <person name="Lapoint R."/>
            <person name="Lazzaro B.P."/>
            <person name="Lee S.J."/>
            <person name="Levesque L."/>
            <person name="Li R."/>
            <person name="Lin C.F."/>
            <person name="Lin M.F."/>
            <person name="Lindblad-Toh K."/>
            <person name="Llopart A."/>
            <person name="Long M."/>
            <person name="Low L."/>
            <person name="Lozovsky E."/>
            <person name="Lu J."/>
            <person name="Luo M."/>
            <person name="Machado C.A."/>
            <person name="Makalowski W."/>
            <person name="Marzo M."/>
            <person name="Matsuda M."/>
            <person name="Matzkin L."/>
            <person name="McAllister B."/>
            <person name="McBride C.S."/>
            <person name="McKernan B."/>
            <person name="McKernan K."/>
            <person name="Mendez-Lago M."/>
            <person name="Minx P."/>
            <person name="Mollenhauer M.U."/>
            <person name="Montooth K."/>
            <person name="Mount S.M."/>
            <person name="Mu X."/>
            <person name="Myers E."/>
            <person name="Negre B."/>
            <person name="Newfeld S."/>
            <person name="Nielsen R."/>
            <person name="Noor M.A."/>
            <person name="O'Grady P."/>
            <person name="Pachter L."/>
            <person name="Papaceit M."/>
            <person name="Parisi M.J."/>
            <person name="Parisi M."/>
            <person name="Parts L."/>
            <person name="Pedersen J.S."/>
            <person name="Pesole G."/>
            <person name="Phillippy A.M."/>
            <person name="Ponting C.P."/>
            <person name="Pop M."/>
            <person name="Porcelli D."/>
            <person name="Powell J.R."/>
            <person name="Prohaska S."/>
            <person name="Pruitt K."/>
            <person name="Puig M."/>
            <person name="Quesneville H."/>
            <person name="Ram K.R."/>
            <person name="Rand D."/>
            <person name="Rasmussen M.D."/>
            <person name="Reed L.K."/>
            <person name="Reenan R."/>
            <person name="Reily A."/>
            <person name="Remington K.A."/>
            <person name="Rieger T.T."/>
            <person name="Ritchie M.G."/>
            <person name="Robin C."/>
            <person name="Rogers Y.H."/>
            <person name="Rohde C."/>
            <person name="Rozas J."/>
            <person name="Rubenfield M.J."/>
            <person name="Ruiz A."/>
            <person name="Russo S."/>
            <person name="Salzberg S.L."/>
            <person name="Sanchez-Gracia A."/>
            <person name="Saranga D.J."/>
            <person name="Sato H."/>
            <person name="Schaeffer S.W."/>
            <person name="Schatz M.C."/>
            <person name="Schlenke T."/>
            <person name="Schwartz R."/>
            <person name="Segarra C."/>
            <person name="Singh R.S."/>
            <person name="Sirot L."/>
            <person name="Sirota M."/>
            <person name="Sisneros N.B."/>
            <person name="Smith C.D."/>
            <person name="Smith T.F."/>
            <person name="Spieth J."/>
            <person name="Stage D.E."/>
            <person name="Stark A."/>
            <person name="Stephan W."/>
            <person name="Strausberg R.L."/>
            <person name="Strempel S."/>
            <person name="Sturgill D."/>
            <person name="Sutton G."/>
            <person name="Sutton G.G."/>
            <person name="Tao W."/>
            <person name="Teichmann S."/>
            <person name="Tobari Y.N."/>
            <person name="Tomimura Y."/>
            <person name="Tsolas J.M."/>
            <person name="Valente V.L."/>
            <person name="Venter E."/>
            <person name="Venter J.C."/>
            <person name="Vicario S."/>
            <person name="Vieira F.G."/>
            <person name="Vilella A.J."/>
            <person name="Villasante A."/>
            <person name="Walenz B."/>
            <person name="Wang J."/>
            <person name="Wasserman M."/>
            <person name="Watts T."/>
            <person name="Wilson D."/>
            <person name="Wilson R.K."/>
            <person name="Wing R.A."/>
            <person name="Wolfner M.F."/>
            <person name="Wong A."/>
            <person name="Wong G.K."/>
            <person name="Wu C.I."/>
            <person name="Wu G."/>
            <person name="Yamamoto D."/>
            <person name="Yang H.P."/>
            <person name="Yang S.P."/>
            <person name="Yorke J.A."/>
            <person name="Yoshida K."/>
            <person name="Zdobnov E."/>
            <person name="Zhang P."/>
            <person name="Zhang Y."/>
            <person name="Zimin A.V."/>
            <person name="Baldwin J."/>
            <person name="Abdouelleil A."/>
            <person name="Abdulkadir J."/>
            <person name="Abebe A."/>
            <person name="Abera B."/>
            <person name="Abreu J."/>
            <person name="Acer S.C."/>
            <person name="Aftuck L."/>
            <person name="Alexander A."/>
            <person name="An P."/>
            <person name="Anderson E."/>
            <person name="Anderson S."/>
            <person name="Arachi H."/>
            <person name="Azer M."/>
            <person name="Bachantsang P."/>
            <person name="Barry A."/>
            <person name="Bayul T."/>
            <person name="Berlin A."/>
            <person name="Bessette D."/>
            <person name="Bloom T."/>
            <person name="Blye J."/>
            <person name="Boguslavskiy L."/>
            <person name="Bonnet C."/>
            <person name="Boukhgalter B."/>
            <person name="Bourzgui I."/>
            <person name="Brown A."/>
            <person name="Cahill P."/>
            <person name="Channer S."/>
            <person name="Cheshatsang Y."/>
            <person name="Chuda L."/>
            <person name="Citroen M."/>
            <person name="Collymore A."/>
            <person name="Cooke P."/>
            <person name="Costello M."/>
            <person name="D'Aco K."/>
            <person name="Daza R."/>
            <person name="De Haan G."/>
            <person name="DeGray S."/>
            <person name="DeMaso C."/>
            <person name="Dhargay N."/>
            <person name="Dooley K."/>
            <person name="Dooley E."/>
            <person name="Doricent M."/>
            <person name="Dorje P."/>
            <person name="Dorjee K."/>
            <person name="Dupes A."/>
            <person name="Elong R."/>
            <person name="Falk J."/>
            <person name="Farina A."/>
            <person name="Faro S."/>
            <person name="Ferguson D."/>
            <person name="Fisher S."/>
            <person name="Foley C.D."/>
            <person name="Franke A."/>
            <person name="Friedrich D."/>
            <person name="Gadbois L."/>
            <person name="Gearin G."/>
            <person name="Gearin C.R."/>
            <person name="Giannoukos G."/>
            <person name="Goode T."/>
            <person name="Graham J."/>
            <person name="Grandbois E."/>
            <person name="Grewal S."/>
            <person name="Gyaltsen K."/>
            <person name="Hafez N."/>
            <person name="Hagos B."/>
            <person name="Hall J."/>
            <person name="Henson C."/>
            <person name="Hollinger A."/>
            <person name="Honan T."/>
            <person name="Huard M.D."/>
            <person name="Hughes L."/>
            <person name="Hurhula B."/>
            <person name="Husby M.E."/>
            <person name="Kamat A."/>
            <person name="Kanga B."/>
            <person name="Kashin S."/>
            <person name="Khazanovich D."/>
            <person name="Kisner P."/>
            <person name="Lance K."/>
            <person name="Lara M."/>
            <person name="Lee W."/>
            <person name="Lennon N."/>
            <person name="Letendre F."/>
            <person name="LeVine R."/>
            <person name="Lipovsky A."/>
            <person name="Liu X."/>
            <person name="Liu J."/>
            <person name="Liu S."/>
            <person name="Lokyitsang T."/>
            <person name="Lokyitsang Y."/>
            <person name="Lubonja R."/>
            <person name="Lui A."/>
            <person name="MacDonald P."/>
            <person name="Magnisalis V."/>
            <person name="Maru K."/>
            <person name="Matthews C."/>
            <person name="McCusker W."/>
            <person name="McDonough S."/>
            <person name="Mehta T."/>
            <person name="Meldrim J."/>
            <person name="Meneus L."/>
            <person name="Mihai O."/>
            <person name="Mihalev A."/>
            <person name="Mihova T."/>
            <person name="Mittelman R."/>
            <person name="Mlenga V."/>
            <person name="Montmayeur A."/>
            <person name="Mulrain L."/>
            <person name="Navidi A."/>
            <person name="Naylor J."/>
            <person name="Negash T."/>
            <person name="Nguyen T."/>
            <person name="Nguyen N."/>
            <person name="Nicol R."/>
            <person name="Norbu C."/>
            <person name="Norbu N."/>
            <person name="Novod N."/>
            <person name="O'Neill B."/>
            <person name="Osman S."/>
            <person name="Markiewicz E."/>
            <person name="Oyono O.L."/>
            <person name="Patti C."/>
            <person name="Phunkhang P."/>
            <person name="Pierre F."/>
            <person name="Priest M."/>
            <person name="Raghuraman S."/>
            <person name="Rege F."/>
            <person name="Reyes R."/>
            <person name="Rise C."/>
            <person name="Rogov P."/>
            <person name="Ross K."/>
            <person name="Ryan E."/>
            <person name="Settipalli S."/>
            <person name="Shea T."/>
            <person name="Sherpa N."/>
            <person name="Shi L."/>
            <person name="Shih D."/>
            <person name="Sparrow T."/>
            <person name="Spaulding J."/>
            <person name="Stalker J."/>
            <person name="Stange-Thomann N."/>
            <person name="Stavropoulos S."/>
            <person name="Stone C."/>
            <person name="Strader C."/>
            <person name="Tesfaye S."/>
            <person name="Thomson T."/>
            <person name="Thoulutsang Y."/>
            <person name="Thoulutsang D."/>
            <person name="Topham K."/>
            <person name="Topping I."/>
            <person name="Tsamla T."/>
            <person name="Vassiliev H."/>
            <person name="Vo A."/>
            <person name="Wangchuk T."/>
            <person name="Wangdi T."/>
            <person name="Weiand M."/>
            <person name="Wilkinson J."/>
            <person name="Wilson A."/>
            <person name="Yadav S."/>
            <person name="Young G."/>
            <person name="Yu Q."/>
            <person name="Zembek L."/>
            <person name="Zhong D."/>
            <person name="Zimmer A."/>
            <person name="Zwirko Z."/>
            <person name="Jaffe D.B."/>
            <person name="Alvarez P."/>
            <person name="Brockman W."/>
            <person name="Butler J."/>
            <person name="Chin C."/>
            <person name="Gnerre S."/>
            <person name="Grabherr M."/>
            <person name="Kleber M."/>
            <person name="Mauceli E."/>
            <person name="MacCallum I."/>
        </authorList>
    </citation>
    <scope>NUCLEOTIDE SEQUENCE [LARGE SCALE GENOMIC DNA]</scope>
    <source>
        <strain evidence="9">MSH-3 / Tucson 14011-0111.49</strain>
    </source>
</reference>
<dbReference type="GO" id="GO:0016042">
    <property type="term" value="P:lipid catabolic process"/>
    <property type="evidence" value="ECO:0007669"/>
    <property type="project" value="TreeGrafter"/>
</dbReference>
<dbReference type="GO" id="GO:0005615">
    <property type="term" value="C:extracellular space"/>
    <property type="evidence" value="ECO:0007669"/>
    <property type="project" value="TreeGrafter"/>
</dbReference>
<dbReference type="PRINTS" id="PR00825">
    <property type="entry name" value="DOLALLERGEN"/>
</dbReference>
<dbReference type="eggNOG" id="ENOG502R63T">
    <property type="taxonomic scope" value="Eukaryota"/>
</dbReference>
<dbReference type="STRING" id="7234.B4G2D9"/>
<dbReference type="PRINTS" id="PR00821">
    <property type="entry name" value="TAGLIPASE"/>
</dbReference>
<dbReference type="SMR" id="B4G2D9"/>
<feature type="domain" description="Lipase" evidence="7">
    <location>
        <begin position="65"/>
        <end position="341"/>
    </location>
</feature>
<evidence type="ECO:0000313" key="9">
    <source>
        <dbReference type="Proteomes" id="UP000008744"/>
    </source>
</evidence>
<comment type="subcellular location">
    <subcellularLocation>
        <location evidence="1">Secreted</location>
    </subcellularLocation>
</comment>
<dbReference type="InterPro" id="IPR033906">
    <property type="entry name" value="Lipase_N"/>
</dbReference>
<dbReference type="GO" id="GO:0017171">
    <property type="term" value="F:serine hydrolase activity"/>
    <property type="evidence" value="ECO:0007669"/>
    <property type="project" value="TreeGrafter"/>
</dbReference>
<keyword evidence="6" id="KW-0732">Signal</keyword>
<proteinExistence type="inferred from homology"/>
<feature type="compositionally biased region" description="Low complexity" evidence="5">
    <location>
        <begin position="684"/>
        <end position="709"/>
    </location>
</feature>
<name>B4G2D9_DROPE</name>
<evidence type="ECO:0000256" key="3">
    <source>
        <dbReference type="ARBA" id="ARBA00022525"/>
    </source>
</evidence>
<organism evidence="9">
    <name type="scientific">Drosophila persimilis</name>
    <name type="common">Fruit fly</name>
    <dbReference type="NCBI Taxonomy" id="7234"/>
    <lineage>
        <taxon>Eukaryota</taxon>
        <taxon>Metazoa</taxon>
        <taxon>Ecdysozoa</taxon>
        <taxon>Arthropoda</taxon>
        <taxon>Hexapoda</taxon>
        <taxon>Insecta</taxon>
        <taxon>Pterygota</taxon>
        <taxon>Neoptera</taxon>
        <taxon>Endopterygota</taxon>
        <taxon>Diptera</taxon>
        <taxon>Brachycera</taxon>
        <taxon>Muscomorpha</taxon>
        <taxon>Ephydroidea</taxon>
        <taxon>Drosophilidae</taxon>
        <taxon>Drosophila</taxon>
        <taxon>Sophophora</taxon>
    </lineage>
</organism>
<evidence type="ECO:0000256" key="6">
    <source>
        <dbReference type="SAM" id="SignalP"/>
    </source>
</evidence>
<dbReference type="EMBL" id="CH479179">
    <property type="protein sequence ID" value="EDW23984.1"/>
    <property type="molecule type" value="Genomic_DNA"/>
</dbReference>
<dbReference type="OrthoDB" id="199913at2759"/>
<evidence type="ECO:0000256" key="1">
    <source>
        <dbReference type="ARBA" id="ARBA00004613"/>
    </source>
</evidence>
<dbReference type="InterPro" id="IPR029058">
    <property type="entry name" value="AB_hydrolase_fold"/>
</dbReference>
<gene>
    <name evidence="8" type="primary">Dper\GL23628</name>
    <name evidence="8" type="ORF">Dper_GL23628</name>
</gene>
<dbReference type="OMA" id="HTKAVLY"/>
<dbReference type="GO" id="GO:0016298">
    <property type="term" value="F:lipase activity"/>
    <property type="evidence" value="ECO:0007669"/>
    <property type="project" value="InterPro"/>
</dbReference>
<dbReference type="PANTHER" id="PTHR11610">
    <property type="entry name" value="LIPASE"/>
    <property type="match status" value="1"/>
</dbReference>
<dbReference type="HOGENOM" id="CLU_386504_0_0_1"/>
<dbReference type="InterPro" id="IPR002334">
    <property type="entry name" value="Allerg_PlipaseA1"/>
</dbReference>
<dbReference type="CDD" id="cd00707">
    <property type="entry name" value="Pancreat_lipase_like"/>
    <property type="match status" value="1"/>
</dbReference>
<dbReference type="InterPro" id="IPR000734">
    <property type="entry name" value="TAG_lipase"/>
</dbReference>
<feature type="compositionally biased region" description="Acidic residues" evidence="5">
    <location>
        <begin position="670"/>
        <end position="683"/>
    </location>
</feature>
<evidence type="ECO:0000256" key="4">
    <source>
        <dbReference type="RuleBase" id="RU004262"/>
    </source>
</evidence>
<dbReference type="InterPro" id="IPR013818">
    <property type="entry name" value="Lipase"/>
</dbReference>
<protein>
    <submittedName>
        <fullName evidence="8">GL23628</fullName>
    </submittedName>
</protein>